<protein>
    <submittedName>
        <fullName evidence="2">Uncharacterized protein</fullName>
    </submittedName>
</protein>
<dbReference type="EMBL" id="FMZX01000003">
    <property type="protein sequence ID" value="SDC94897.1"/>
    <property type="molecule type" value="Genomic_DNA"/>
</dbReference>
<dbReference type="RefSeq" id="WP_090564302.1">
    <property type="nucleotide sequence ID" value="NZ_FMZX01000003.1"/>
</dbReference>
<evidence type="ECO:0000313" key="3">
    <source>
        <dbReference type="Proteomes" id="UP000198925"/>
    </source>
</evidence>
<dbReference type="STRING" id="938405.SAMN02927895_02651"/>
<feature type="region of interest" description="Disordered" evidence="1">
    <location>
        <begin position="58"/>
        <end position="77"/>
    </location>
</feature>
<gene>
    <name evidence="2" type="ORF">SAMN04487779_1003151</name>
</gene>
<reference evidence="2 3" key="1">
    <citation type="submission" date="2016-10" db="EMBL/GenBank/DDBJ databases">
        <authorList>
            <person name="de Groot N.N."/>
        </authorList>
    </citation>
    <scope>NUCLEOTIDE SEQUENCE [LARGE SCALE GENOMIC DNA]</scope>
    <source>
        <strain evidence="2 3">CPCC 100156</strain>
    </source>
</reference>
<organism evidence="2 3">
    <name type="scientific">Belnapia rosea</name>
    <dbReference type="NCBI Taxonomy" id="938405"/>
    <lineage>
        <taxon>Bacteria</taxon>
        <taxon>Pseudomonadati</taxon>
        <taxon>Pseudomonadota</taxon>
        <taxon>Alphaproteobacteria</taxon>
        <taxon>Acetobacterales</taxon>
        <taxon>Roseomonadaceae</taxon>
        <taxon>Belnapia</taxon>
    </lineage>
</organism>
<proteinExistence type="predicted"/>
<dbReference type="Proteomes" id="UP000198925">
    <property type="component" value="Unassembled WGS sequence"/>
</dbReference>
<evidence type="ECO:0000256" key="1">
    <source>
        <dbReference type="SAM" id="MobiDB-lite"/>
    </source>
</evidence>
<evidence type="ECO:0000313" key="2">
    <source>
        <dbReference type="EMBL" id="SDC94897.1"/>
    </source>
</evidence>
<name>A0A1G6QT50_9PROT</name>
<sequence>MRAAFKPLEAEAEPESPDQSALRLMLSYVEAECLRLGATEAARHVALAVSNLPEPVVDAAATPQPPAPLRPRNARLH</sequence>
<dbReference type="AlphaFoldDB" id="A0A1G6QT50"/>
<accession>A0A1G6QT50</accession>
<keyword evidence="3" id="KW-1185">Reference proteome</keyword>